<dbReference type="EC" id="2.7.1.160" evidence="3"/>
<dbReference type="Gene3D" id="3.20.170.30">
    <property type="match status" value="1"/>
</dbReference>
<evidence type="ECO:0000256" key="3">
    <source>
        <dbReference type="ARBA" id="ARBA00012007"/>
    </source>
</evidence>
<comment type="catalytic activity">
    <reaction evidence="6">
        <text>2'-phospho-[ligated tRNA] + NAD(+) = mature tRNA + ADP-alpha-D-ribose 1'',2''-cyclic phosphate + nicotinamide</text>
        <dbReference type="Rhea" id="RHEA:23324"/>
        <dbReference type="Rhea" id="RHEA-COMP:11106"/>
        <dbReference type="Rhea" id="RHEA-COMP:11107"/>
        <dbReference type="ChEBI" id="CHEBI:17154"/>
        <dbReference type="ChEBI" id="CHEBI:57540"/>
        <dbReference type="ChEBI" id="CHEBI:76596"/>
        <dbReference type="ChEBI" id="CHEBI:82883"/>
        <dbReference type="ChEBI" id="CHEBI:85027"/>
        <dbReference type="EC" id="2.7.1.160"/>
    </reaction>
</comment>
<dbReference type="EMBL" id="VSWD01000007">
    <property type="protein sequence ID" value="KAK3097528.1"/>
    <property type="molecule type" value="Genomic_DNA"/>
</dbReference>
<dbReference type="PANTHER" id="PTHR12684">
    <property type="entry name" value="PUTATIVE PHOSPHOTRANSFERASE"/>
    <property type="match status" value="1"/>
</dbReference>
<comment type="caution">
    <text evidence="8">The sequence shown here is derived from an EMBL/GenBank/DDBJ whole genome shotgun (WGS) entry which is preliminary data.</text>
</comment>
<evidence type="ECO:0000256" key="2">
    <source>
        <dbReference type="ARBA" id="ARBA00009836"/>
    </source>
</evidence>
<protein>
    <recommendedName>
        <fullName evidence="3">2'-phosphotransferase</fullName>
        <ecNumber evidence="3">2.7.1.160</ecNumber>
    </recommendedName>
</protein>
<evidence type="ECO:0000313" key="9">
    <source>
        <dbReference type="Proteomes" id="UP001186944"/>
    </source>
</evidence>
<dbReference type="InterPro" id="IPR002745">
    <property type="entry name" value="Ptrans_KptA/Tpt1"/>
</dbReference>
<proteinExistence type="inferred from homology"/>
<dbReference type="InterPro" id="IPR042081">
    <property type="entry name" value="RNA_2'-PTrans_C"/>
</dbReference>
<evidence type="ECO:0000256" key="4">
    <source>
        <dbReference type="ARBA" id="ARBA00022679"/>
    </source>
</evidence>
<accession>A0AA89BVD0</accession>
<name>A0AA89BVD0_PINIB</name>
<dbReference type="Proteomes" id="UP001186944">
    <property type="component" value="Unassembled WGS sequence"/>
</dbReference>
<dbReference type="GO" id="GO:0006388">
    <property type="term" value="P:tRNA splicing, via endonucleolytic cleavage and ligation"/>
    <property type="evidence" value="ECO:0007669"/>
    <property type="project" value="TreeGrafter"/>
</dbReference>
<keyword evidence="9" id="KW-1185">Reference proteome</keyword>
<evidence type="ECO:0000313" key="8">
    <source>
        <dbReference type="EMBL" id="KAK3097528.1"/>
    </source>
</evidence>
<keyword evidence="4" id="KW-0808">Transferase</keyword>
<evidence type="ECO:0000256" key="6">
    <source>
        <dbReference type="ARBA" id="ARBA00047949"/>
    </source>
</evidence>
<dbReference type="SUPFAM" id="SSF56399">
    <property type="entry name" value="ADP-ribosylation"/>
    <property type="match status" value="1"/>
</dbReference>
<dbReference type="PANTHER" id="PTHR12684:SF2">
    <property type="entry name" value="TRNA 2'-PHOSPHOTRANSFERASE 1"/>
    <property type="match status" value="1"/>
</dbReference>
<comment type="function">
    <text evidence="1">Catalyzes the last step of tRNA splicing, the transfer of the splice junction 2'-phosphate from ligated tRNA to NAD to produce ADP-ribose 1''-2'' cyclic phosphate.</text>
</comment>
<comment type="similarity">
    <text evidence="2">Belongs to the KptA/TPT1 family.</text>
</comment>
<dbReference type="InterPro" id="IPR042080">
    <property type="entry name" value="RNA_2'-PTrans_N"/>
</dbReference>
<reference evidence="8" key="1">
    <citation type="submission" date="2019-08" db="EMBL/GenBank/DDBJ databases">
        <title>The improved chromosome-level genome for the pearl oyster Pinctada fucata martensii using PacBio sequencing and Hi-C.</title>
        <authorList>
            <person name="Zheng Z."/>
        </authorList>
    </citation>
    <scope>NUCLEOTIDE SEQUENCE</scope>
    <source>
        <strain evidence="8">ZZ-2019</strain>
        <tissue evidence="8">Adductor muscle</tissue>
    </source>
</reference>
<sequence>MTSDSRRLVAALRHNRNLPFDENGWVQIRDLRQRQEFRNFDLYYIRHLAESMDKHRIELSVDGRSVRAISGHSFNVCLDTLLTPVEDTSQVTYCGHGTSIASLTGIMRRGLHRMGRQYIHFASHPSAIKRHSQVIIHLDVERYLQENPGTLFWTKNNTIVALGNRNGTIRPYFFRCTENL</sequence>
<dbReference type="EMBL" id="VSWD01000007">
    <property type="protein sequence ID" value="KAK3096714.1"/>
    <property type="molecule type" value="Genomic_DNA"/>
</dbReference>
<dbReference type="GO" id="GO:0000215">
    <property type="term" value="F:tRNA 2'-phosphotransferase activity"/>
    <property type="evidence" value="ECO:0007669"/>
    <property type="project" value="UniProtKB-EC"/>
</dbReference>
<dbReference type="Pfam" id="PF01885">
    <property type="entry name" value="PTS_2-RNA"/>
    <property type="match status" value="1"/>
</dbReference>
<dbReference type="AlphaFoldDB" id="A0AA89BVD0"/>
<gene>
    <name evidence="7" type="ORF">FSP39_002618</name>
    <name evidence="8" type="ORF">FSP39_010486</name>
</gene>
<evidence type="ECO:0000256" key="5">
    <source>
        <dbReference type="ARBA" id="ARBA00023027"/>
    </source>
</evidence>
<evidence type="ECO:0000313" key="7">
    <source>
        <dbReference type="EMBL" id="KAK3096714.1"/>
    </source>
</evidence>
<dbReference type="Gene3D" id="1.10.10.970">
    <property type="entry name" value="RNA 2'-phosphotransferase, Tpt1/KptA family, N-terminal domain"/>
    <property type="match status" value="1"/>
</dbReference>
<keyword evidence="5" id="KW-0520">NAD</keyword>
<organism evidence="8 9">
    <name type="scientific">Pinctada imbricata</name>
    <name type="common">Atlantic pearl-oyster</name>
    <name type="synonym">Pinctada martensii</name>
    <dbReference type="NCBI Taxonomy" id="66713"/>
    <lineage>
        <taxon>Eukaryota</taxon>
        <taxon>Metazoa</taxon>
        <taxon>Spiralia</taxon>
        <taxon>Lophotrochozoa</taxon>
        <taxon>Mollusca</taxon>
        <taxon>Bivalvia</taxon>
        <taxon>Autobranchia</taxon>
        <taxon>Pteriomorphia</taxon>
        <taxon>Pterioida</taxon>
        <taxon>Pterioidea</taxon>
        <taxon>Pteriidae</taxon>
        <taxon>Pinctada</taxon>
    </lineage>
</organism>
<evidence type="ECO:0000256" key="1">
    <source>
        <dbReference type="ARBA" id="ARBA00003343"/>
    </source>
</evidence>